<gene>
    <name evidence="2" type="ORF">OXX778_LOCUS8189</name>
</gene>
<dbReference type="Proteomes" id="UP000663879">
    <property type="component" value="Unassembled WGS sequence"/>
</dbReference>
<sequence length="157" mass="18587">MNELNERFCNTAIQSQNSQIDELMEEYSKINKARLNMMMLGQYPDQSHSYVNALTNETQNRHSRTAPYPTPSKRNINVPNMNSYNQYPYQYYPHQQQQPLLFTNTPIYPNQFNNQFHSYYSSNQQENSHSVSMNNQLTNTQQASNHINHLDSLSFFY</sequence>
<comment type="caution">
    <text evidence="2">The sequence shown here is derived from an EMBL/GenBank/DDBJ whole genome shotgun (WGS) entry which is preliminary data.</text>
</comment>
<reference evidence="2" key="1">
    <citation type="submission" date="2021-02" db="EMBL/GenBank/DDBJ databases">
        <authorList>
            <person name="Nowell W R."/>
        </authorList>
    </citation>
    <scope>NUCLEOTIDE SEQUENCE</scope>
    <source>
        <strain evidence="2">Ploen Becks lab</strain>
    </source>
</reference>
<feature type="region of interest" description="Disordered" evidence="1">
    <location>
        <begin position="58"/>
        <end position="79"/>
    </location>
</feature>
<organism evidence="2 3">
    <name type="scientific">Brachionus calyciflorus</name>
    <dbReference type="NCBI Taxonomy" id="104777"/>
    <lineage>
        <taxon>Eukaryota</taxon>
        <taxon>Metazoa</taxon>
        <taxon>Spiralia</taxon>
        <taxon>Gnathifera</taxon>
        <taxon>Rotifera</taxon>
        <taxon>Eurotatoria</taxon>
        <taxon>Monogononta</taxon>
        <taxon>Pseudotrocha</taxon>
        <taxon>Ploima</taxon>
        <taxon>Brachionidae</taxon>
        <taxon>Brachionus</taxon>
    </lineage>
</organism>
<protein>
    <submittedName>
        <fullName evidence="2">Uncharacterized protein</fullName>
    </submittedName>
</protein>
<evidence type="ECO:0000313" key="3">
    <source>
        <dbReference type="Proteomes" id="UP000663879"/>
    </source>
</evidence>
<accession>A0A813VES5</accession>
<dbReference type="AlphaFoldDB" id="A0A813VES5"/>
<name>A0A813VES5_9BILA</name>
<keyword evidence="3" id="KW-1185">Reference proteome</keyword>
<proteinExistence type="predicted"/>
<evidence type="ECO:0000256" key="1">
    <source>
        <dbReference type="SAM" id="MobiDB-lite"/>
    </source>
</evidence>
<evidence type="ECO:0000313" key="2">
    <source>
        <dbReference type="EMBL" id="CAF0835610.1"/>
    </source>
</evidence>
<dbReference type="EMBL" id="CAJNOC010001107">
    <property type="protein sequence ID" value="CAF0835610.1"/>
    <property type="molecule type" value="Genomic_DNA"/>
</dbReference>